<evidence type="ECO:0000256" key="1">
    <source>
        <dbReference type="ARBA" id="ARBA00004141"/>
    </source>
</evidence>
<evidence type="ECO:0000256" key="2">
    <source>
        <dbReference type="ARBA" id="ARBA00022448"/>
    </source>
</evidence>
<evidence type="ECO:0000256" key="7">
    <source>
        <dbReference type="SAM" id="Phobius"/>
    </source>
</evidence>
<dbReference type="OrthoDB" id="435980at2759"/>
<dbReference type="PANTHER" id="PTHR13414:SF9">
    <property type="entry name" value="PROTON-COUPLED ZINC ANTIPORTER SLC30A9, MITOCHONDRIAL"/>
    <property type="match status" value="1"/>
</dbReference>
<keyword evidence="2" id="KW-0813">Transport</keyword>
<evidence type="ECO:0000259" key="8">
    <source>
        <dbReference type="Pfam" id="PF01545"/>
    </source>
</evidence>
<evidence type="ECO:0000256" key="5">
    <source>
        <dbReference type="ARBA" id="ARBA00023136"/>
    </source>
</evidence>
<dbReference type="GO" id="GO:0006829">
    <property type="term" value="P:zinc ion transport"/>
    <property type="evidence" value="ECO:0007669"/>
    <property type="project" value="InterPro"/>
</dbReference>
<dbReference type="InterPro" id="IPR027469">
    <property type="entry name" value="Cation_efflux_TMD_sf"/>
</dbReference>
<dbReference type="GO" id="GO:0016020">
    <property type="term" value="C:membrane"/>
    <property type="evidence" value="ECO:0007669"/>
    <property type="project" value="UniProtKB-SubCell"/>
</dbReference>
<feature type="transmembrane region" description="Helical" evidence="7">
    <location>
        <begin position="240"/>
        <end position="257"/>
    </location>
</feature>
<dbReference type="Proteomes" id="UP000708148">
    <property type="component" value="Unassembled WGS sequence"/>
</dbReference>
<feature type="region of interest" description="Disordered" evidence="6">
    <location>
        <begin position="116"/>
        <end position="154"/>
    </location>
</feature>
<feature type="domain" description="Cation efflux protein transmembrane" evidence="8">
    <location>
        <begin position="175"/>
        <end position="382"/>
    </location>
</feature>
<keyword evidence="3 7" id="KW-0812">Transmembrane</keyword>
<dbReference type="GO" id="GO:0005783">
    <property type="term" value="C:endoplasmic reticulum"/>
    <property type="evidence" value="ECO:0007669"/>
    <property type="project" value="TreeGrafter"/>
</dbReference>
<dbReference type="Gene3D" id="1.20.1510.10">
    <property type="entry name" value="Cation efflux protein transmembrane domain"/>
    <property type="match status" value="1"/>
</dbReference>
<proteinExistence type="predicted"/>
<sequence>MHHVLFALLRCGTRKLLTRGPTAPVALSPGWTHLPAPRSDARVLASALESPMPPLAFMFSSGVRGVASSCRDPHRLRVRIRRRQLVSEAPGGACGATGGSFWRWHALAVRRNDCHGSRTRRWKPRDTLSSSASASAAGVPLTADDNNGATTSPRYMLRDERDQEFLKRELHTINVAVGVNFAIFLFKLGASAASGSSSMLAEAVHSLADVGNQVLLRTGVLQGLKGPTPDYPYGYSRDKFVWSLISAVGIFFAGAGVSLVHGLQGLFMTRQLDNLSVVYWVLGGSFVLEGYSFLVALRAVTQGAAQRGMRVLDYVLLGRDPTPIAVLLEDSGAVVGLMVAGLCTALSSYTGSTMWDSLGSIFVGILMGGVATFLIRMNRSFLIGRSMNKREMQLIMRQLRNDPVVKNVYDYKSEEIGPGKYRFKAEIDFNGEVVVDNHLKRTDREEVFSQLRAATWAQDDRALDFVVKQYGKELVSAVGAEVDRLEADILRVVPGVVHVDLEVDRGKVDFLRKRFPRVPTDPKQAARKMPPHTAAVKDGS</sequence>
<feature type="transmembrane region" description="Helical" evidence="7">
    <location>
        <begin position="333"/>
        <end position="351"/>
    </location>
</feature>
<evidence type="ECO:0000256" key="6">
    <source>
        <dbReference type="SAM" id="MobiDB-lite"/>
    </source>
</evidence>
<keyword evidence="5 7" id="KW-0472">Membrane</keyword>
<evidence type="ECO:0000313" key="9">
    <source>
        <dbReference type="EMBL" id="CAD7697363.1"/>
    </source>
</evidence>
<accession>A0A8S1IQA4</accession>
<dbReference type="EMBL" id="CAJHUC010000647">
    <property type="protein sequence ID" value="CAD7697363.1"/>
    <property type="molecule type" value="Genomic_DNA"/>
</dbReference>
<dbReference type="GO" id="GO:0008324">
    <property type="term" value="F:monoatomic cation transmembrane transporter activity"/>
    <property type="evidence" value="ECO:0007669"/>
    <property type="project" value="InterPro"/>
</dbReference>
<organism evidence="9 10">
    <name type="scientific">Ostreobium quekettii</name>
    <dbReference type="NCBI Taxonomy" id="121088"/>
    <lineage>
        <taxon>Eukaryota</taxon>
        <taxon>Viridiplantae</taxon>
        <taxon>Chlorophyta</taxon>
        <taxon>core chlorophytes</taxon>
        <taxon>Ulvophyceae</taxon>
        <taxon>TCBD clade</taxon>
        <taxon>Bryopsidales</taxon>
        <taxon>Ostreobineae</taxon>
        <taxon>Ostreobiaceae</taxon>
        <taxon>Ostreobium</taxon>
    </lineage>
</organism>
<dbReference type="InterPro" id="IPR040177">
    <property type="entry name" value="SLC30A9"/>
</dbReference>
<evidence type="ECO:0000313" key="10">
    <source>
        <dbReference type="Proteomes" id="UP000708148"/>
    </source>
</evidence>
<name>A0A8S1IQA4_9CHLO</name>
<dbReference type="InterPro" id="IPR002524">
    <property type="entry name" value="Cation_efflux"/>
</dbReference>
<dbReference type="InterPro" id="IPR058533">
    <property type="entry name" value="Cation_efflux_TM"/>
</dbReference>
<feature type="compositionally biased region" description="Polar residues" evidence="6">
    <location>
        <begin position="144"/>
        <end position="153"/>
    </location>
</feature>
<evidence type="ECO:0000256" key="4">
    <source>
        <dbReference type="ARBA" id="ARBA00022989"/>
    </source>
</evidence>
<keyword evidence="10" id="KW-1185">Reference proteome</keyword>
<dbReference type="PANTHER" id="PTHR13414">
    <property type="entry name" value="HUEL-CATION TRANSPORTER"/>
    <property type="match status" value="1"/>
</dbReference>
<feature type="transmembrane region" description="Helical" evidence="7">
    <location>
        <begin position="277"/>
        <end position="300"/>
    </location>
</feature>
<dbReference type="GO" id="GO:0006882">
    <property type="term" value="P:intracellular zinc ion homeostasis"/>
    <property type="evidence" value="ECO:0007669"/>
    <property type="project" value="TreeGrafter"/>
</dbReference>
<feature type="region of interest" description="Disordered" evidence="6">
    <location>
        <begin position="519"/>
        <end position="540"/>
    </location>
</feature>
<feature type="transmembrane region" description="Helical" evidence="7">
    <location>
        <begin position="357"/>
        <end position="375"/>
    </location>
</feature>
<dbReference type="NCBIfam" id="TIGR01297">
    <property type="entry name" value="CDF"/>
    <property type="match status" value="1"/>
</dbReference>
<keyword evidence="4 7" id="KW-1133">Transmembrane helix</keyword>
<dbReference type="SUPFAM" id="SSF161111">
    <property type="entry name" value="Cation efflux protein transmembrane domain-like"/>
    <property type="match status" value="1"/>
</dbReference>
<comment type="caution">
    <text evidence="9">The sequence shown here is derived from an EMBL/GenBank/DDBJ whole genome shotgun (WGS) entry which is preliminary data.</text>
</comment>
<protein>
    <recommendedName>
        <fullName evidence="8">Cation efflux protein transmembrane domain-containing protein</fullName>
    </recommendedName>
</protein>
<comment type="subcellular location">
    <subcellularLocation>
        <location evidence="1">Membrane</location>
        <topology evidence="1">Multi-pass membrane protein</topology>
    </subcellularLocation>
</comment>
<gene>
    <name evidence="9" type="ORF">OSTQU699_LOCUS2723</name>
</gene>
<dbReference type="Pfam" id="PF01545">
    <property type="entry name" value="Cation_efflux"/>
    <property type="match status" value="1"/>
</dbReference>
<reference evidence="9" key="1">
    <citation type="submission" date="2020-12" db="EMBL/GenBank/DDBJ databases">
        <authorList>
            <person name="Iha C."/>
        </authorList>
    </citation>
    <scope>NUCLEOTIDE SEQUENCE</scope>
</reference>
<dbReference type="AlphaFoldDB" id="A0A8S1IQA4"/>
<evidence type="ECO:0000256" key="3">
    <source>
        <dbReference type="ARBA" id="ARBA00022692"/>
    </source>
</evidence>